<protein>
    <submittedName>
        <fullName evidence="1">Uncharacterized protein</fullName>
    </submittedName>
</protein>
<reference evidence="1" key="1">
    <citation type="submission" date="2021-02" db="EMBL/GenBank/DDBJ databases">
        <authorList>
            <person name="Cremers G."/>
            <person name="Picone N."/>
        </authorList>
    </citation>
    <scope>NUCLEOTIDE SEQUENCE</scope>
    <source>
        <strain evidence="1">PQ17</strain>
    </source>
</reference>
<dbReference type="AlphaFoldDB" id="A0A8J2FMX8"/>
<proteinExistence type="predicted"/>
<accession>A0A8J2FMX8</accession>
<gene>
    <name evidence="1" type="ORF">MPNT_100039</name>
</gene>
<evidence type="ECO:0000313" key="2">
    <source>
        <dbReference type="Proteomes" id="UP000663859"/>
    </source>
</evidence>
<name>A0A8J2FMX8_9BACT</name>
<comment type="caution">
    <text evidence="1">The sequence shown here is derived from an EMBL/GenBank/DDBJ whole genome shotgun (WGS) entry which is preliminary data.</text>
</comment>
<organism evidence="1 2">
    <name type="scientific">Candidatus Methylacidithermus pantelleriae</name>
    <dbReference type="NCBI Taxonomy" id="2744239"/>
    <lineage>
        <taxon>Bacteria</taxon>
        <taxon>Pseudomonadati</taxon>
        <taxon>Verrucomicrobiota</taxon>
        <taxon>Methylacidiphilae</taxon>
        <taxon>Methylacidiphilales</taxon>
        <taxon>Methylacidiphilaceae</taxon>
        <taxon>Candidatus Methylacidithermus</taxon>
    </lineage>
</organism>
<evidence type="ECO:0000313" key="1">
    <source>
        <dbReference type="EMBL" id="CAF0691417.1"/>
    </source>
</evidence>
<sequence>MLSLDPVLPTGLLSPTRDWLPELQAARFCHSGKMTKAVVFPPPANPTPRLQATLG</sequence>
<dbReference type="Proteomes" id="UP000663859">
    <property type="component" value="Unassembled WGS sequence"/>
</dbReference>
<dbReference type="EMBL" id="CAJNOB010000002">
    <property type="protein sequence ID" value="CAF0691417.1"/>
    <property type="molecule type" value="Genomic_DNA"/>
</dbReference>
<keyword evidence="2" id="KW-1185">Reference proteome</keyword>